<organism evidence="1 2">
    <name type="scientific">Bodo saltans</name>
    <name type="common">Flagellated protozoan</name>
    <dbReference type="NCBI Taxonomy" id="75058"/>
    <lineage>
        <taxon>Eukaryota</taxon>
        <taxon>Discoba</taxon>
        <taxon>Euglenozoa</taxon>
        <taxon>Kinetoplastea</taxon>
        <taxon>Metakinetoplastina</taxon>
        <taxon>Eubodonida</taxon>
        <taxon>Bodonidae</taxon>
        <taxon>Bodo</taxon>
    </lineage>
</organism>
<reference evidence="2" key="1">
    <citation type="submission" date="2015-09" db="EMBL/GenBank/DDBJ databases">
        <authorList>
            <consortium name="Pathogen Informatics"/>
        </authorList>
    </citation>
    <scope>NUCLEOTIDE SEQUENCE [LARGE SCALE GENOMIC DNA]</scope>
    <source>
        <strain evidence="2">Lake Konstanz</strain>
    </source>
</reference>
<dbReference type="VEuPathDB" id="TriTrypDB:BSAL_88585"/>
<protein>
    <submittedName>
        <fullName evidence="1">Uncharacterized protein</fullName>
    </submittedName>
</protein>
<gene>
    <name evidence="1" type="ORF">BSAL_88585</name>
</gene>
<evidence type="ECO:0000313" key="1">
    <source>
        <dbReference type="EMBL" id="CUG84363.1"/>
    </source>
</evidence>
<sequence>MSQHLLRNAKGQWCVYIPCVLPRDGSLRHSHAVQLAASEHPALPYPELITTENAPVSEPREQFQPTLRVMFSLQNFDPFTCGPLDIVNRCIDDAFSAVPRNLRPTAVDWSAGESMTLVSVWFADPSGLAVAEFTNLMSGRYLQDRLGLWNDPSRRLLRIVARRYSLMSAAETNDALGSLPTAPLEFSPVLQIRR</sequence>
<dbReference type="EMBL" id="CYKH01001117">
    <property type="protein sequence ID" value="CUG84363.1"/>
    <property type="molecule type" value="Genomic_DNA"/>
</dbReference>
<accession>A0A0S4J6D1</accession>
<name>A0A0S4J6D1_BODSA</name>
<evidence type="ECO:0000313" key="2">
    <source>
        <dbReference type="Proteomes" id="UP000051952"/>
    </source>
</evidence>
<dbReference type="Proteomes" id="UP000051952">
    <property type="component" value="Unassembled WGS sequence"/>
</dbReference>
<keyword evidence="2" id="KW-1185">Reference proteome</keyword>
<dbReference type="AlphaFoldDB" id="A0A0S4J6D1"/>
<proteinExistence type="predicted"/>